<accession>A0A6N7Z445</accession>
<dbReference type="OrthoDB" id="9808843at2"/>
<dbReference type="GO" id="GO:0006355">
    <property type="term" value="P:regulation of DNA-templated transcription"/>
    <property type="evidence" value="ECO:0007669"/>
    <property type="project" value="InterPro"/>
</dbReference>
<protein>
    <submittedName>
        <fullName evidence="5">Response regulator</fullName>
    </submittedName>
</protein>
<keyword evidence="1" id="KW-0238">DNA-binding</keyword>
<comment type="caution">
    <text evidence="2">Lacks conserved residue(s) required for the propagation of feature annotation.</text>
</comment>
<dbReference type="PRINTS" id="PR00038">
    <property type="entry name" value="HTHLUXR"/>
</dbReference>
<keyword evidence="6" id="KW-1185">Reference proteome</keyword>
<dbReference type="GO" id="GO:0000160">
    <property type="term" value="P:phosphorelay signal transduction system"/>
    <property type="evidence" value="ECO:0007669"/>
    <property type="project" value="InterPro"/>
</dbReference>
<dbReference type="SMART" id="SM00421">
    <property type="entry name" value="HTH_LUXR"/>
    <property type="match status" value="1"/>
</dbReference>
<name>A0A6N7Z445_9PSEU</name>
<dbReference type="PROSITE" id="PS50043">
    <property type="entry name" value="HTH_LUXR_2"/>
    <property type="match status" value="1"/>
</dbReference>
<dbReference type="Gene3D" id="3.40.50.2300">
    <property type="match status" value="1"/>
</dbReference>
<evidence type="ECO:0000313" key="5">
    <source>
        <dbReference type="EMBL" id="MTD55141.1"/>
    </source>
</evidence>
<dbReference type="SMART" id="SM00448">
    <property type="entry name" value="REC"/>
    <property type="match status" value="1"/>
</dbReference>
<feature type="domain" description="HTH luxR-type" evidence="3">
    <location>
        <begin position="150"/>
        <end position="215"/>
    </location>
</feature>
<dbReference type="InterPro" id="IPR000792">
    <property type="entry name" value="Tscrpt_reg_LuxR_C"/>
</dbReference>
<dbReference type="RefSeq" id="WP_154757344.1">
    <property type="nucleotide sequence ID" value="NZ_WMBA01000018.1"/>
</dbReference>
<dbReference type="PROSITE" id="PS00622">
    <property type="entry name" value="HTH_LUXR_1"/>
    <property type="match status" value="1"/>
</dbReference>
<comment type="caution">
    <text evidence="5">The sequence shown here is derived from an EMBL/GenBank/DDBJ whole genome shotgun (WGS) entry which is preliminary data.</text>
</comment>
<dbReference type="Pfam" id="PF00072">
    <property type="entry name" value="Response_reg"/>
    <property type="match status" value="1"/>
</dbReference>
<reference evidence="5 6" key="1">
    <citation type="submission" date="2019-11" db="EMBL/GenBank/DDBJ databases">
        <title>Draft genome of Amycolatopsis RM579.</title>
        <authorList>
            <person name="Duangmal K."/>
            <person name="Mingma R."/>
        </authorList>
    </citation>
    <scope>NUCLEOTIDE SEQUENCE [LARGE SCALE GENOMIC DNA]</scope>
    <source>
        <strain evidence="5 6">RM579</strain>
    </source>
</reference>
<dbReference type="PANTHER" id="PTHR43214">
    <property type="entry name" value="TWO-COMPONENT RESPONSE REGULATOR"/>
    <property type="match status" value="1"/>
</dbReference>
<sequence>MERTRVFFVDDHQVLTEALSTLLSDDPELRVVGHGTSCDPQLTTVIAMLRPDVITVEIAAAPAEPGRLVERLLAATPDAHVVVLTSSHDAAQALEVARAGATAWVSKECSAEYFVEVLCGVCRGEAFFPADLLGIVLHELREDVHRARVHSRLLDVLTTRECDVLTGMTAGWSSARIARELYLSPHTVRSHIRAILAKLGVHSRLEAVQKVRAAGLDPPGDAAVIELPDRRPTSEVTHLPHR</sequence>
<evidence type="ECO:0000313" key="6">
    <source>
        <dbReference type="Proteomes" id="UP000440096"/>
    </source>
</evidence>
<dbReference type="InterPro" id="IPR016032">
    <property type="entry name" value="Sig_transdc_resp-reg_C-effctor"/>
</dbReference>
<dbReference type="Pfam" id="PF00196">
    <property type="entry name" value="GerE"/>
    <property type="match status" value="1"/>
</dbReference>
<dbReference type="InterPro" id="IPR001789">
    <property type="entry name" value="Sig_transdc_resp-reg_receiver"/>
</dbReference>
<dbReference type="SUPFAM" id="SSF46894">
    <property type="entry name" value="C-terminal effector domain of the bipartite response regulators"/>
    <property type="match status" value="1"/>
</dbReference>
<dbReference type="CDD" id="cd06170">
    <property type="entry name" value="LuxR_C_like"/>
    <property type="match status" value="1"/>
</dbReference>
<dbReference type="GO" id="GO:0003677">
    <property type="term" value="F:DNA binding"/>
    <property type="evidence" value="ECO:0007669"/>
    <property type="project" value="UniProtKB-KW"/>
</dbReference>
<proteinExistence type="predicted"/>
<dbReference type="EMBL" id="WMBA01000018">
    <property type="protein sequence ID" value="MTD55141.1"/>
    <property type="molecule type" value="Genomic_DNA"/>
</dbReference>
<evidence type="ECO:0000259" key="3">
    <source>
        <dbReference type="PROSITE" id="PS50043"/>
    </source>
</evidence>
<dbReference type="Proteomes" id="UP000440096">
    <property type="component" value="Unassembled WGS sequence"/>
</dbReference>
<gene>
    <name evidence="5" type="ORF">GKO32_14285</name>
</gene>
<evidence type="ECO:0000256" key="2">
    <source>
        <dbReference type="PROSITE-ProRule" id="PRU00169"/>
    </source>
</evidence>
<organism evidence="5 6">
    <name type="scientific">Amycolatopsis pithecellobii</name>
    <dbReference type="NCBI Taxonomy" id="664692"/>
    <lineage>
        <taxon>Bacteria</taxon>
        <taxon>Bacillati</taxon>
        <taxon>Actinomycetota</taxon>
        <taxon>Actinomycetes</taxon>
        <taxon>Pseudonocardiales</taxon>
        <taxon>Pseudonocardiaceae</taxon>
        <taxon>Amycolatopsis</taxon>
    </lineage>
</organism>
<dbReference type="AlphaFoldDB" id="A0A6N7Z445"/>
<dbReference type="PROSITE" id="PS50110">
    <property type="entry name" value="RESPONSE_REGULATORY"/>
    <property type="match status" value="1"/>
</dbReference>
<dbReference type="InterPro" id="IPR011006">
    <property type="entry name" value="CheY-like_superfamily"/>
</dbReference>
<dbReference type="SUPFAM" id="SSF52172">
    <property type="entry name" value="CheY-like"/>
    <property type="match status" value="1"/>
</dbReference>
<evidence type="ECO:0000256" key="1">
    <source>
        <dbReference type="ARBA" id="ARBA00023125"/>
    </source>
</evidence>
<evidence type="ECO:0000259" key="4">
    <source>
        <dbReference type="PROSITE" id="PS50110"/>
    </source>
</evidence>
<dbReference type="InterPro" id="IPR039420">
    <property type="entry name" value="WalR-like"/>
</dbReference>
<feature type="domain" description="Response regulatory" evidence="4">
    <location>
        <begin position="5"/>
        <end position="122"/>
    </location>
</feature>